<accession>A0A0C2CSR2</accession>
<dbReference type="Gene3D" id="3.40.50.150">
    <property type="entry name" value="Vaccinia Virus protein VP39"/>
    <property type="match status" value="1"/>
</dbReference>
<protein>
    <recommendedName>
        <fullName evidence="3">PABS domain-containing protein</fullName>
    </recommendedName>
</protein>
<dbReference type="OrthoDB" id="5827803at2759"/>
<evidence type="ECO:0000313" key="1">
    <source>
        <dbReference type="EMBL" id="KIH59863.1"/>
    </source>
</evidence>
<reference evidence="1 2" key="1">
    <citation type="submission" date="2013-12" db="EMBL/GenBank/DDBJ databases">
        <title>Draft genome of the parsitic nematode Ancylostoma duodenale.</title>
        <authorList>
            <person name="Mitreva M."/>
        </authorList>
    </citation>
    <scope>NUCLEOTIDE SEQUENCE [LARGE SCALE GENOMIC DNA]</scope>
    <source>
        <strain evidence="1 2">Zhejiang</strain>
    </source>
</reference>
<evidence type="ECO:0000313" key="2">
    <source>
        <dbReference type="Proteomes" id="UP000054047"/>
    </source>
</evidence>
<dbReference type="Proteomes" id="UP000054047">
    <property type="component" value="Unassembled WGS sequence"/>
</dbReference>
<organism evidence="1 2">
    <name type="scientific">Ancylostoma duodenale</name>
    <dbReference type="NCBI Taxonomy" id="51022"/>
    <lineage>
        <taxon>Eukaryota</taxon>
        <taxon>Metazoa</taxon>
        <taxon>Ecdysozoa</taxon>
        <taxon>Nematoda</taxon>
        <taxon>Chromadorea</taxon>
        <taxon>Rhabditida</taxon>
        <taxon>Rhabditina</taxon>
        <taxon>Rhabditomorpha</taxon>
        <taxon>Strongyloidea</taxon>
        <taxon>Ancylostomatidae</taxon>
        <taxon>Ancylostomatinae</taxon>
        <taxon>Ancylostoma</taxon>
    </lineage>
</organism>
<dbReference type="Pfam" id="PF01564">
    <property type="entry name" value="Spermine_synth"/>
    <property type="match status" value="1"/>
</dbReference>
<proteinExistence type="predicted"/>
<dbReference type="InterPro" id="IPR029063">
    <property type="entry name" value="SAM-dependent_MTases_sf"/>
</dbReference>
<name>A0A0C2CSR2_9BILA</name>
<gene>
    <name evidence="1" type="ORF">ANCDUO_09894</name>
</gene>
<evidence type="ECO:0008006" key="3">
    <source>
        <dbReference type="Google" id="ProtNLM"/>
    </source>
</evidence>
<sequence>MAQNSPTIDRFNPTILVAANMAHTTGVYFGYLVPPWLQLYSVAKLNITAIDIDPVMKRIAERWFEFEESPLSRIIVEDGIVYAQEAAKKGETYDAVLLDLSDNKPAELIAPIKEFLTDEVVSTLASIIKESGVLIATVITQHDSSKEGRKEVEKVQKQFEKHFPQCVMIRFGITEQMLFCYKTKQQGDKRQKMLTMKMIIDEHLGFYKKTK</sequence>
<dbReference type="EMBL" id="KN731542">
    <property type="protein sequence ID" value="KIH59863.1"/>
    <property type="molecule type" value="Genomic_DNA"/>
</dbReference>
<keyword evidence="2" id="KW-1185">Reference proteome</keyword>
<dbReference type="SUPFAM" id="SSF53335">
    <property type="entry name" value="S-adenosyl-L-methionine-dependent methyltransferases"/>
    <property type="match status" value="1"/>
</dbReference>
<dbReference type="AlphaFoldDB" id="A0A0C2CSR2"/>